<protein>
    <submittedName>
        <fullName evidence="2">Uncharacterized protein</fullName>
    </submittedName>
</protein>
<proteinExistence type="predicted"/>
<feature type="transmembrane region" description="Helical" evidence="1">
    <location>
        <begin position="7"/>
        <end position="31"/>
    </location>
</feature>
<sequence>CSSSFFLFYFIFVLIFFYIFLFLFLLFLLMGIDDLDLLCTPLCFLFDSDPIGIVLDCVVLLFFIILSNFILFYL</sequence>
<organism evidence="2 3">
    <name type="scientific">Phakopsora pachyrhizi</name>
    <name type="common">Asian soybean rust disease fungus</name>
    <dbReference type="NCBI Taxonomy" id="170000"/>
    <lineage>
        <taxon>Eukaryota</taxon>
        <taxon>Fungi</taxon>
        <taxon>Dikarya</taxon>
        <taxon>Basidiomycota</taxon>
        <taxon>Pucciniomycotina</taxon>
        <taxon>Pucciniomycetes</taxon>
        <taxon>Pucciniales</taxon>
        <taxon>Phakopsoraceae</taxon>
        <taxon>Phakopsora</taxon>
    </lineage>
</organism>
<feature type="transmembrane region" description="Helical" evidence="1">
    <location>
        <begin position="51"/>
        <end position="73"/>
    </location>
</feature>
<keyword evidence="3" id="KW-1185">Reference proteome</keyword>
<keyword evidence="1" id="KW-0472">Membrane</keyword>
<evidence type="ECO:0000256" key="1">
    <source>
        <dbReference type="SAM" id="Phobius"/>
    </source>
</evidence>
<feature type="non-terminal residue" evidence="2">
    <location>
        <position position="1"/>
    </location>
</feature>
<accession>A0AAV0BDF6</accession>
<evidence type="ECO:0000313" key="3">
    <source>
        <dbReference type="Proteomes" id="UP001153365"/>
    </source>
</evidence>
<dbReference type="Proteomes" id="UP001153365">
    <property type="component" value="Unassembled WGS sequence"/>
</dbReference>
<keyword evidence="1" id="KW-0812">Transmembrane</keyword>
<evidence type="ECO:0000313" key="2">
    <source>
        <dbReference type="EMBL" id="CAH7683289.1"/>
    </source>
</evidence>
<name>A0AAV0BDF6_PHAPC</name>
<dbReference type="EMBL" id="CALTRL010004599">
    <property type="protein sequence ID" value="CAH7683289.1"/>
    <property type="molecule type" value="Genomic_DNA"/>
</dbReference>
<gene>
    <name evidence="2" type="ORF">PPACK8108_LOCUS16724</name>
</gene>
<feature type="non-terminal residue" evidence="2">
    <location>
        <position position="74"/>
    </location>
</feature>
<keyword evidence="1" id="KW-1133">Transmembrane helix</keyword>
<reference evidence="2" key="1">
    <citation type="submission" date="2022-06" db="EMBL/GenBank/DDBJ databases">
        <authorList>
            <consortium name="SYNGENTA / RWTH Aachen University"/>
        </authorList>
    </citation>
    <scope>NUCLEOTIDE SEQUENCE</scope>
</reference>
<dbReference type="AlphaFoldDB" id="A0AAV0BDF6"/>
<comment type="caution">
    <text evidence="2">The sequence shown here is derived from an EMBL/GenBank/DDBJ whole genome shotgun (WGS) entry which is preliminary data.</text>
</comment>